<dbReference type="AlphaFoldDB" id="A0AAV1AA09"/>
<protein>
    <submittedName>
        <fullName evidence="1">Uncharacterized protein</fullName>
    </submittedName>
</protein>
<accession>A0AAV1AA09</accession>
<dbReference type="EMBL" id="OX451739">
    <property type="protein sequence ID" value="CAI8607304.1"/>
    <property type="molecule type" value="Genomic_DNA"/>
</dbReference>
<evidence type="ECO:0000313" key="2">
    <source>
        <dbReference type="Proteomes" id="UP001157006"/>
    </source>
</evidence>
<proteinExistence type="predicted"/>
<name>A0AAV1AA09_VICFA</name>
<gene>
    <name evidence="1" type="ORF">VFH_IV032200</name>
</gene>
<organism evidence="1 2">
    <name type="scientific">Vicia faba</name>
    <name type="common">Broad bean</name>
    <name type="synonym">Faba vulgaris</name>
    <dbReference type="NCBI Taxonomy" id="3906"/>
    <lineage>
        <taxon>Eukaryota</taxon>
        <taxon>Viridiplantae</taxon>
        <taxon>Streptophyta</taxon>
        <taxon>Embryophyta</taxon>
        <taxon>Tracheophyta</taxon>
        <taxon>Spermatophyta</taxon>
        <taxon>Magnoliopsida</taxon>
        <taxon>eudicotyledons</taxon>
        <taxon>Gunneridae</taxon>
        <taxon>Pentapetalae</taxon>
        <taxon>rosids</taxon>
        <taxon>fabids</taxon>
        <taxon>Fabales</taxon>
        <taxon>Fabaceae</taxon>
        <taxon>Papilionoideae</taxon>
        <taxon>50 kb inversion clade</taxon>
        <taxon>NPAAA clade</taxon>
        <taxon>Hologalegina</taxon>
        <taxon>IRL clade</taxon>
        <taxon>Fabeae</taxon>
        <taxon>Vicia</taxon>
    </lineage>
</organism>
<evidence type="ECO:0000313" key="1">
    <source>
        <dbReference type="EMBL" id="CAI8607304.1"/>
    </source>
</evidence>
<sequence length="204" mass="23440">MAMSGLISNRNFGSFVASGNSYRLRKDVSLQRGGISVSGVSVIRYGNWNGKERVSRCQHTMHCRMDSCLEENVSKQIQMFDNKRELFSPLSRQSKHCSNFKLKACKKSYSYLCSARFGSSNVGQRKVNRFRACYKSEDNDIEEPKIDRLQSTEGTGEAILLEGNLNQISPWWQQFPKRWVIVLLCFTAFLLCNMDRVSNIFFCL</sequence>
<dbReference type="Proteomes" id="UP001157006">
    <property type="component" value="Chromosome 4"/>
</dbReference>
<keyword evidence="2" id="KW-1185">Reference proteome</keyword>
<reference evidence="1 2" key="1">
    <citation type="submission" date="2023-01" db="EMBL/GenBank/DDBJ databases">
        <authorList>
            <person name="Kreplak J."/>
        </authorList>
    </citation>
    <scope>NUCLEOTIDE SEQUENCE [LARGE SCALE GENOMIC DNA]</scope>
</reference>